<sequence>MMQKFGLSNKETLLKHLPTEDRSWMESKMTRERRGAGHKAVENTLTNREYKLATIANPANGQGFFHVIYSSDWTLKGWWSLRTSSNLLLLLASAQQSKYNSLLLPSVPFIQTMFMIYTYVCDLRKKEVVACLAGDKQQRDALDISSDNKSCKNCQHFLASLRSKLAVFVHSFGSNLSHV</sequence>
<evidence type="ECO:0000313" key="2">
    <source>
        <dbReference type="Proteomes" id="UP001162992"/>
    </source>
</evidence>
<organism evidence="1 2">
    <name type="scientific">Diphasiastrum complanatum</name>
    <name type="common">Issler's clubmoss</name>
    <name type="synonym">Lycopodium complanatum</name>
    <dbReference type="NCBI Taxonomy" id="34168"/>
    <lineage>
        <taxon>Eukaryota</taxon>
        <taxon>Viridiplantae</taxon>
        <taxon>Streptophyta</taxon>
        <taxon>Embryophyta</taxon>
        <taxon>Tracheophyta</taxon>
        <taxon>Lycopodiopsida</taxon>
        <taxon>Lycopodiales</taxon>
        <taxon>Lycopodiaceae</taxon>
        <taxon>Lycopodioideae</taxon>
        <taxon>Diphasiastrum</taxon>
    </lineage>
</organism>
<reference evidence="2" key="1">
    <citation type="journal article" date="2024" name="Proc. Natl. Acad. Sci. U.S.A.">
        <title>Extraordinary preservation of gene collinearity over three hundred million years revealed in homosporous lycophytes.</title>
        <authorList>
            <person name="Li C."/>
            <person name="Wickell D."/>
            <person name="Kuo L.Y."/>
            <person name="Chen X."/>
            <person name="Nie B."/>
            <person name="Liao X."/>
            <person name="Peng D."/>
            <person name="Ji J."/>
            <person name="Jenkins J."/>
            <person name="Williams M."/>
            <person name="Shu S."/>
            <person name="Plott C."/>
            <person name="Barry K."/>
            <person name="Rajasekar S."/>
            <person name="Grimwood J."/>
            <person name="Han X."/>
            <person name="Sun S."/>
            <person name="Hou Z."/>
            <person name="He W."/>
            <person name="Dai G."/>
            <person name="Sun C."/>
            <person name="Schmutz J."/>
            <person name="Leebens-Mack J.H."/>
            <person name="Li F.W."/>
            <person name="Wang L."/>
        </authorList>
    </citation>
    <scope>NUCLEOTIDE SEQUENCE [LARGE SCALE GENOMIC DNA]</scope>
    <source>
        <strain evidence="2">cv. PW_Plant_1</strain>
    </source>
</reference>
<protein>
    <submittedName>
        <fullName evidence="1">Uncharacterized protein</fullName>
    </submittedName>
</protein>
<name>A0ACC2CR04_DIPCM</name>
<gene>
    <name evidence="1" type="ORF">O6H91_09G077000</name>
</gene>
<keyword evidence="2" id="KW-1185">Reference proteome</keyword>
<comment type="caution">
    <text evidence="1">The sequence shown here is derived from an EMBL/GenBank/DDBJ whole genome shotgun (WGS) entry which is preliminary data.</text>
</comment>
<evidence type="ECO:0000313" key="1">
    <source>
        <dbReference type="EMBL" id="KAJ7544390.1"/>
    </source>
</evidence>
<proteinExistence type="predicted"/>
<accession>A0ACC2CR04</accession>
<dbReference type="Proteomes" id="UP001162992">
    <property type="component" value="Chromosome 9"/>
</dbReference>
<dbReference type="EMBL" id="CM055100">
    <property type="protein sequence ID" value="KAJ7544390.1"/>
    <property type="molecule type" value="Genomic_DNA"/>
</dbReference>